<evidence type="ECO:0000256" key="1">
    <source>
        <dbReference type="ARBA" id="ARBA00022574"/>
    </source>
</evidence>
<dbReference type="InterPro" id="IPR001680">
    <property type="entry name" value="WD40_rpt"/>
</dbReference>
<dbReference type="Gene3D" id="4.10.60.10">
    <property type="entry name" value="Zinc finger, CCHC-type"/>
    <property type="match status" value="2"/>
</dbReference>
<keyword evidence="8" id="KW-1185">Reference proteome</keyword>
<gene>
    <name evidence="7" type="ORF">G7K_5664-t1</name>
</gene>
<keyword evidence="2" id="KW-0677">Repeat</keyword>
<dbReference type="SMART" id="SM00343">
    <property type="entry name" value="ZnF_C2HC"/>
    <property type="match status" value="6"/>
</dbReference>
<dbReference type="InterPro" id="IPR001878">
    <property type="entry name" value="Znf_CCHC"/>
</dbReference>
<comment type="caution">
    <text evidence="7">The sequence shown here is derived from an EMBL/GenBank/DDBJ whole genome shotgun (WGS) entry which is preliminary data.</text>
</comment>
<feature type="region of interest" description="Disordered" evidence="5">
    <location>
        <begin position="476"/>
        <end position="496"/>
    </location>
</feature>
<dbReference type="InterPro" id="IPR036875">
    <property type="entry name" value="Znf_CCHC_sf"/>
</dbReference>
<dbReference type="Gene3D" id="2.130.10.10">
    <property type="entry name" value="YVTN repeat-like/Quinoprotein amine dehydrogenase"/>
    <property type="match status" value="1"/>
</dbReference>
<dbReference type="Pfam" id="PF21032">
    <property type="entry name" value="PROPPIN"/>
    <property type="match status" value="1"/>
</dbReference>
<evidence type="ECO:0000256" key="5">
    <source>
        <dbReference type="SAM" id="MobiDB-lite"/>
    </source>
</evidence>
<dbReference type="GO" id="GO:0003676">
    <property type="term" value="F:nucleic acid binding"/>
    <property type="evidence" value="ECO:0007669"/>
    <property type="project" value="InterPro"/>
</dbReference>
<proteinExistence type="inferred from homology"/>
<reference evidence="7 8" key="1">
    <citation type="journal article" date="2011" name="J. Gen. Appl. Microbiol.">
        <title>Draft genome sequencing of the enigmatic yeast Saitoella complicata.</title>
        <authorList>
            <person name="Nishida H."/>
            <person name="Hamamoto M."/>
            <person name="Sugiyama J."/>
        </authorList>
    </citation>
    <scope>NUCLEOTIDE SEQUENCE [LARGE SCALE GENOMIC DNA]</scope>
    <source>
        <strain evidence="7 8">NRRL Y-17804</strain>
    </source>
</reference>
<dbReference type="InterPro" id="IPR048720">
    <property type="entry name" value="PROPPIN"/>
</dbReference>
<dbReference type="InterPro" id="IPR015943">
    <property type="entry name" value="WD40/YVTN_repeat-like_dom_sf"/>
</dbReference>
<sequence>MSLQRGQSRPSDAKGLLFAGFNQPNGDCFAVGLDSGFRVFSTDPLEERVRRDFADGGIGVVEMLGRTNLLALVGGGRNPKYPQNKVIIWDDQKRKPIFEIEFKSEVKAVRLRRDRIVVVLESRVHVYSFTTPPQKLHAFETTSNLRGLCALSTASSDMGTLAFPGRSAGQLQIASLPPSPDSTPKINLIQAHASGLSCLAMSDDGTRLATASETGTLIRVWNTATGSLITELRRGLDRAEIYSIAFSPSGGDSQKLCVSSDKGTIHVFHLPPLTSSATTSPISPVSPSLPSNFENKKSLISMPILTSFLPRYFSSEWSFAQASASDSSKVEEGTRCIVSWTGSDVIVAVCGDGGWHKFVVEEPQPHTGGKGGKDGERGCRREAFRRFLVQQFQPQSLEHNACSSREINQRTLQVLTDTHSLLRTRGRLPRSSLPFLLPKIRYFSKYPLLRGHVIPQIRQTTITRVPNNVRGQHSTALRGSKENLPPVHPSASDGSHDHDELRFPGYCPNCGGTNHNLFQCTKKCFYCGEAGHNAIQCKLETLKAVEPLEAIADNARRNRDKTTCLICGEKGHLEVACSVRCFNCGHAGHKAVDCLQTCYYCGGAAHKATECKTEHWLPIRIQGVYDIQKILKEKTRLSLGNLCRWCGEPHSTRECNQKMFTVSPLVSAVRAPKRRASQDKVYTASHAKAAKQRLRDVQEVLDTVKRRVLQRTNGAVTLHPDSSKGTVMTLLKYEQLSLVLYWNGYLSDMLKRSFISRQVRLSENREPVSKVAGIEYTRTVSRREGHKWEELFGYSMWVELIGSLPTDDELYHNARMLGYKWSDLYGELCFHRRLRNAVVHEHKFLDDDDLCNLSSRVLWISMLLGYGMPKEAVRLRNLLGELVHAKSKPQLANARSSKLQKASTNSATLSDLSRSNKCSDESTSVVGQDMVKMRDAESNAMGINKLDARRKLLKCFEQVREARDMREL</sequence>
<dbReference type="EMBL" id="BACD03000048">
    <property type="protein sequence ID" value="GAO51565.1"/>
    <property type="molecule type" value="Genomic_DNA"/>
</dbReference>
<dbReference type="SUPFAM" id="SSF57756">
    <property type="entry name" value="Retrovirus zinc finger-like domains"/>
    <property type="match status" value="2"/>
</dbReference>
<reference evidence="7 8" key="3">
    <citation type="journal article" date="2015" name="Genome Announc.">
        <title>Draft Genome Sequence of the Archiascomycetous Yeast Saitoella complicata.</title>
        <authorList>
            <person name="Yamauchi K."/>
            <person name="Kondo S."/>
            <person name="Hamamoto M."/>
            <person name="Takahashi Y."/>
            <person name="Ogura Y."/>
            <person name="Hayashi T."/>
            <person name="Nishida H."/>
        </authorList>
    </citation>
    <scope>NUCLEOTIDE SEQUENCE [LARGE SCALE GENOMIC DNA]</scope>
    <source>
        <strain evidence="7 8">NRRL Y-17804</strain>
    </source>
</reference>
<evidence type="ECO:0000259" key="6">
    <source>
        <dbReference type="PROSITE" id="PS50158"/>
    </source>
</evidence>
<evidence type="ECO:0000313" key="8">
    <source>
        <dbReference type="Proteomes" id="UP000033140"/>
    </source>
</evidence>
<dbReference type="Proteomes" id="UP000033140">
    <property type="component" value="Unassembled WGS sequence"/>
</dbReference>
<dbReference type="InterPro" id="IPR036322">
    <property type="entry name" value="WD40_repeat_dom_sf"/>
</dbReference>
<feature type="domain" description="CCHC-type" evidence="6">
    <location>
        <begin position="580"/>
        <end position="594"/>
    </location>
</feature>
<keyword evidence="1" id="KW-0853">WD repeat</keyword>
<reference evidence="7 8" key="2">
    <citation type="journal article" date="2014" name="J. Gen. Appl. Microbiol.">
        <title>The early diverging ascomycetous budding yeast Saitoella complicata has three histone deacetylases belonging to the Clr6, Hos2, and Rpd3 lineages.</title>
        <authorList>
            <person name="Nishida H."/>
            <person name="Matsumoto T."/>
            <person name="Kondo S."/>
            <person name="Hamamoto M."/>
            <person name="Yoshikawa H."/>
        </authorList>
    </citation>
    <scope>NUCLEOTIDE SEQUENCE [LARGE SCALE GENOMIC DNA]</scope>
    <source>
        <strain evidence="7 8">NRRL Y-17804</strain>
    </source>
</reference>
<dbReference type="GO" id="GO:0005737">
    <property type="term" value="C:cytoplasm"/>
    <property type="evidence" value="ECO:0007669"/>
    <property type="project" value="UniProtKB-ARBA"/>
</dbReference>
<dbReference type="PANTHER" id="PTHR11227">
    <property type="entry name" value="WD-REPEAT PROTEIN INTERACTING WITH PHOSPHOINOSIDES WIPI -RELATED"/>
    <property type="match status" value="1"/>
</dbReference>
<organism evidence="7 8">
    <name type="scientific">Saitoella complicata (strain BCRC 22490 / CBS 7301 / JCM 7358 / NBRC 10748 / NRRL Y-17804)</name>
    <dbReference type="NCBI Taxonomy" id="698492"/>
    <lineage>
        <taxon>Eukaryota</taxon>
        <taxon>Fungi</taxon>
        <taxon>Dikarya</taxon>
        <taxon>Ascomycota</taxon>
        <taxon>Taphrinomycotina</taxon>
        <taxon>Taphrinomycotina incertae sedis</taxon>
        <taxon>Saitoella</taxon>
    </lineage>
</organism>
<dbReference type="SMART" id="SM00320">
    <property type="entry name" value="WD40"/>
    <property type="match status" value="2"/>
</dbReference>
<dbReference type="GO" id="GO:0008270">
    <property type="term" value="F:zinc ion binding"/>
    <property type="evidence" value="ECO:0007669"/>
    <property type="project" value="UniProtKB-KW"/>
</dbReference>
<feature type="region of interest" description="Disordered" evidence="5">
    <location>
        <begin position="893"/>
        <end position="923"/>
    </location>
</feature>
<name>A0A0E9NQ65_SAICN</name>
<keyword evidence="4" id="KW-0862">Zinc</keyword>
<protein>
    <recommendedName>
        <fullName evidence="6">CCHC-type domain-containing protein</fullName>
    </recommendedName>
</protein>
<feature type="domain" description="CCHC-type" evidence="6">
    <location>
        <begin position="523"/>
        <end position="538"/>
    </location>
</feature>
<dbReference type="STRING" id="698492.A0A0E9NQ65"/>
<dbReference type="CDD" id="cd16448">
    <property type="entry name" value="RING-H2"/>
    <property type="match status" value="1"/>
</dbReference>
<dbReference type="SUPFAM" id="SSF50978">
    <property type="entry name" value="WD40 repeat-like"/>
    <property type="match status" value="1"/>
</dbReference>
<evidence type="ECO:0000256" key="4">
    <source>
        <dbReference type="PROSITE-ProRule" id="PRU00047"/>
    </source>
</evidence>
<evidence type="ECO:0000256" key="2">
    <source>
        <dbReference type="ARBA" id="ARBA00022737"/>
    </source>
</evidence>
<accession>A0A0E9NQ65</accession>
<keyword evidence="4" id="KW-0479">Metal-binding</keyword>
<dbReference type="AlphaFoldDB" id="A0A0E9NQ65"/>
<evidence type="ECO:0000256" key="3">
    <source>
        <dbReference type="ARBA" id="ARBA00025740"/>
    </source>
</evidence>
<evidence type="ECO:0000313" key="7">
    <source>
        <dbReference type="EMBL" id="GAO51565.1"/>
    </source>
</evidence>
<keyword evidence="4" id="KW-0863">Zinc-finger</keyword>
<dbReference type="PROSITE" id="PS50158">
    <property type="entry name" value="ZF_CCHC"/>
    <property type="match status" value="2"/>
</dbReference>
<comment type="similarity">
    <text evidence="3">Belongs to the WD repeat PROPPIN family.</text>
</comment>